<dbReference type="PANTHER" id="PTHR41521:SF4">
    <property type="entry name" value="BLR0684 PROTEIN"/>
    <property type="match status" value="1"/>
</dbReference>
<dbReference type="RefSeq" id="WP_058319828.1">
    <property type="nucleotide sequence ID" value="NZ_CYSF01000017.1"/>
</dbReference>
<dbReference type="STRING" id="340021.TM5383_03021"/>
<dbReference type="SUPFAM" id="SSF54909">
    <property type="entry name" value="Dimeric alpha+beta barrel"/>
    <property type="match status" value="1"/>
</dbReference>
<accession>A0A0P1GSJ1</accession>
<evidence type="ECO:0000313" key="3">
    <source>
        <dbReference type="Proteomes" id="UP000051681"/>
    </source>
</evidence>
<dbReference type="OrthoDB" id="9806380at2"/>
<dbReference type="AlphaFoldDB" id="A0A0P1GSJ1"/>
<dbReference type="Gene3D" id="3.30.70.100">
    <property type="match status" value="1"/>
</dbReference>
<reference evidence="2 3" key="1">
    <citation type="submission" date="2015-09" db="EMBL/GenBank/DDBJ databases">
        <authorList>
            <consortium name="Swine Surveillance"/>
        </authorList>
    </citation>
    <scope>NUCLEOTIDE SEQUENCE [LARGE SCALE GENOMIC DNA]</scope>
    <source>
        <strain evidence="2 3">CECT 8383</strain>
    </source>
</reference>
<organism evidence="2 3">
    <name type="scientific">Thalassovita mediterranea</name>
    <dbReference type="NCBI Taxonomy" id="340021"/>
    <lineage>
        <taxon>Bacteria</taxon>
        <taxon>Pseudomonadati</taxon>
        <taxon>Pseudomonadota</taxon>
        <taxon>Alphaproteobacteria</taxon>
        <taxon>Rhodobacterales</taxon>
        <taxon>Roseobacteraceae</taxon>
        <taxon>Thalassovita</taxon>
    </lineage>
</organism>
<evidence type="ECO:0000313" key="2">
    <source>
        <dbReference type="EMBL" id="CUH85780.1"/>
    </source>
</evidence>
<dbReference type="InterPro" id="IPR011008">
    <property type="entry name" value="Dimeric_a/b-barrel"/>
</dbReference>
<feature type="domain" description="DUF1330" evidence="1">
    <location>
        <begin position="3"/>
        <end position="95"/>
    </location>
</feature>
<name>A0A0P1GSJ1_9RHOB</name>
<dbReference type="PANTHER" id="PTHR41521">
    <property type="match status" value="1"/>
</dbReference>
<gene>
    <name evidence="2" type="ORF">TM5383_03021</name>
</gene>
<dbReference type="EMBL" id="CYSF01000017">
    <property type="protein sequence ID" value="CUH85780.1"/>
    <property type="molecule type" value="Genomic_DNA"/>
</dbReference>
<keyword evidence="3" id="KW-1185">Reference proteome</keyword>
<proteinExistence type="predicted"/>
<evidence type="ECO:0000259" key="1">
    <source>
        <dbReference type="Pfam" id="PF07045"/>
    </source>
</evidence>
<dbReference type="Pfam" id="PF07045">
    <property type="entry name" value="DUF1330"/>
    <property type="match status" value="1"/>
</dbReference>
<dbReference type="Proteomes" id="UP000051681">
    <property type="component" value="Unassembled WGS sequence"/>
</dbReference>
<sequence length="97" mass="10752">MTKAYWVAHVDVNDPEAYEKYRAANAEAFGKYGAKFLIRGGAQQQMEGSSRARTVVLEFKDYDTAMACYQSPEYQAAKALRDPVSTGDLVIVEGYDG</sequence>
<dbReference type="InterPro" id="IPR010753">
    <property type="entry name" value="DUF1330"/>
</dbReference>
<protein>
    <recommendedName>
        <fullName evidence="1">DUF1330 domain-containing protein</fullName>
    </recommendedName>
</protein>